<dbReference type="EMBL" id="BMIJ01000001">
    <property type="protein sequence ID" value="GGB82360.1"/>
    <property type="molecule type" value="Genomic_DNA"/>
</dbReference>
<evidence type="ECO:0000259" key="4">
    <source>
        <dbReference type="Pfam" id="PF14331"/>
    </source>
</evidence>
<evidence type="ECO:0000259" key="2">
    <source>
        <dbReference type="Pfam" id="PF06744"/>
    </source>
</evidence>
<keyword evidence="1" id="KW-1133">Transmembrane helix</keyword>
<reference evidence="6" key="1">
    <citation type="journal article" date="2019" name="Int. J. Syst. Evol. Microbiol.">
        <title>The Global Catalogue of Microorganisms (GCM) 10K type strain sequencing project: providing services to taxonomists for standard genome sequencing and annotation.</title>
        <authorList>
            <consortium name="The Broad Institute Genomics Platform"/>
            <consortium name="The Broad Institute Genome Sequencing Center for Infectious Disease"/>
            <person name="Wu L."/>
            <person name="Ma J."/>
        </authorList>
    </citation>
    <scope>NUCLEOTIDE SEQUENCE [LARGE SCALE GENOMIC DNA]</scope>
    <source>
        <strain evidence="6">CGMCC 1.15341</strain>
    </source>
</reference>
<gene>
    <name evidence="5" type="ORF">GCM10011352_05220</name>
</gene>
<dbReference type="NCBIfam" id="TIGR03348">
    <property type="entry name" value="VI_IcmF"/>
    <property type="match status" value="1"/>
</dbReference>
<evidence type="ECO:0000259" key="3">
    <source>
        <dbReference type="Pfam" id="PF06761"/>
    </source>
</evidence>
<comment type="caution">
    <text evidence="5">The sequence shown here is derived from an EMBL/GenBank/DDBJ whole genome shotgun (WGS) entry which is preliminary data.</text>
</comment>
<proteinExistence type="predicted"/>
<dbReference type="InterPro" id="IPR017731">
    <property type="entry name" value="TssM1-like"/>
</dbReference>
<dbReference type="InterPro" id="IPR009612">
    <property type="entry name" value="IcmF-rel"/>
</dbReference>
<dbReference type="InterPro" id="IPR053156">
    <property type="entry name" value="T6SS_TssM-like"/>
</dbReference>
<dbReference type="Proteomes" id="UP000629025">
    <property type="component" value="Unassembled WGS sequence"/>
</dbReference>
<keyword evidence="6" id="KW-1185">Reference proteome</keyword>
<keyword evidence="1" id="KW-0472">Membrane</keyword>
<evidence type="ECO:0000256" key="1">
    <source>
        <dbReference type="SAM" id="Phobius"/>
    </source>
</evidence>
<protein>
    <recommendedName>
        <fullName evidence="7">Type VI secretion system protein ImpL</fullName>
    </recommendedName>
</protein>
<evidence type="ECO:0008006" key="7">
    <source>
        <dbReference type="Google" id="ProtNLM"/>
    </source>
</evidence>
<dbReference type="Pfam" id="PF14331">
    <property type="entry name" value="IcmF-related_N"/>
    <property type="match status" value="1"/>
</dbReference>
<sequence>MDSPKQAVWPFILLALLLFALFWGAAWLLEWWSWSAPVTAAVSGLLSILAGGLSGWLGWWLRRRQLQNKPSEAELAEKQQRHYRQRLLLANFDKAWRHQNRGGRSPYETPWYFLLDEQLESDRSMLLQMGFEQVVSETIGDDRSMPVSFWLSDHAVLVGLHMAYDPSVFEPCLATLLRRLNSRRPRQAANGILLALPVSDLLEKSQDRLEQITKRQRVLLQQLNQRLGLDLPIYSLFTGMGQLKDFCQYFATFDDQRLEEPLGVMMPAKPKPGYDADWFRDSFDALLQNLAAQVTPALKAQLSAEYRGSILAGPYQFSLLRAELEDYFQQLFLSNQFEERPLNFRGYFFVNADTQAVPIDRLTMLLASQLGLSGLPSEPETAVGRSLFVKQLLRRGVLPEAGLVGVNRRREGLYQLARFAFTGGLAMLFLLFIWLLKANFDYYQAQDRQAVAQLDTYKQKLLASKPNPDDLTAMIFSLSDLRDISLIYDQSKPWYVLSWLPDAGIGRAVSGAYQHELEEGLLVALRDYLQKDMYVYNSLDDKVQSLELYNLHQYLFNPQRDDVEPLVDYYVESLQQEGEGDVVTLEQFRMLIRDLLKPGVVPPTEDDPLIELVRASLSSEDLSDLLYQHILQRPEFSRRVDVRSSLGQNYRQVYDFNEGFGGYLVPYIFTREGFQELVTGTGFQLTNEALKDYEEVVGRISNDTELSRINRKLKRRYIDDYIGYWQRFANNVHWLPTSGWGDTRLQLEAASEPLFSPLKRYYNLISYHTDLAALLSEPGTDEVAGQKPAVKVKGKLGAVAGKAMGPLEEQRAKEQQRQLEEQRQSALTMADAIAKPFVSYHRLIKLDDTGRSNLDVALRQIGETLEWVRQATQGEMRGRFFLDQLVAAESVSPLAKMQTLSQSYDDLLLRELLQGSAEQLNQLALEDVRQLLNRSWSRDVLGYYNSQIKPFFPFDGQAQSDVGLKAFKEFFGPKGVAASFSDSFLIYFSVQENSDPVLSSFLPGRSLILDERFWNAVEELGRIRKTFFTADSIGLQFSLRAEGMSAGVTEFSLRSEGPLYIYRNGPSLWAQMAWPIPETQSREIEMKVAGGDYVVDHQTYPGIWSWFRLADALNGTLATDSGTSNLVAGSNQQVARLQIRVEGDTNPFVAGFFARLDLPEQL</sequence>
<dbReference type="PANTHER" id="PTHR36153">
    <property type="entry name" value="INNER MEMBRANE PROTEIN-RELATED"/>
    <property type="match status" value="1"/>
</dbReference>
<dbReference type="InterPro" id="IPR025743">
    <property type="entry name" value="TssM1_N"/>
</dbReference>
<dbReference type="Pfam" id="PF06761">
    <property type="entry name" value="IcmF-related"/>
    <property type="match status" value="1"/>
</dbReference>
<feature type="transmembrane region" description="Helical" evidence="1">
    <location>
        <begin position="41"/>
        <end position="61"/>
    </location>
</feature>
<dbReference type="RefSeq" id="WP_188745533.1">
    <property type="nucleotide sequence ID" value="NZ_BMIJ01000001.1"/>
</dbReference>
<evidence type="ECO:0000313" key="6">
    <source>
        <dbReference type="Proteomes" id="UP000629025"/>
    </source>
</evidence>
<feature type="domain" description="IcmF-related" evidence="3">
    <location>
        <begin position="478"/>
        <end position="769"/>
    </location>
</feature>
<organism evidence="5 6">
    <name type="scientific">Marinobacterium zhoushanense</name>
    <dbReference type="NCBI Taxonomy" id="1679163"/>
    <lineage>
        <taxon>Bacteria</taxon>
        <taxon>Pseudomonadati</taxon>
        <taxon>Pseudomonadota</taxon>
        <taxon>Gammaproteobacteria</taxon>
        <taxon>Oceanospirillales</taxon>
        <taxon>Oceanospirillaceae</taxon>
        <taxon>Marinobacterium</taxon>
    </lineage>
</organism>
<name>A0ABQ1K310_9GAMM</name>
<accession>A0ABQ1K310</accession>
<dbReference type="PANTHER" id="PTHR36153:SF1">
    <property type="entry name" value="TYPE VI SECRETION SYSTEM COMPONENT TSSM1"/>
    <property type="match status" value="1"/>
</dbReference>
<feature type="domain" description="Type VI secretion system IcmF C-terminal" evidence="2">
    <location>
        <begin position="1037"/>
        <end position="1142"/>
    </location>
</feature>
<feature type="transmembrane region" description="Helical" evidence="1">
    <location>
        <begin position="416"/>
        <end position="436"/>
    </location>
</feature>
<feature type="transmembrane region" description="Helical" evidence="1">
    <location>
        <begin position="7"/>
        <end position="29"/>
    </location>
</feature>
<dbReference type="InterPro" id="IPR010623">
    <property type="entry name" value="IcmF_C"/>
</dbReference>
<keyword evidence="1" id="KW-0812">Transmembrane</keyword>
<dbReference type="Pfam" id="PF06744">
    <property type="entry name" value="IcmF_C"/>
    <property type="match status" value="1"/>
</dbReference>
<feature type="domain" description="Type VI secretion system component TssM1 N-terminal" evidence="4">
    <location>
        <begin position="175"/>
        <end position="422"/>
    </location>
</feature>
<evidence type="ECO:0000313" key="5">
    <source>
        <dbReference type="EMBL" id="GGB82360.1"/>
    </source>
</evidence>